<gene>
    <name evidence="2" type="ORF">IAC59_05785</name>
</gene>
<protein>
    <submittedName>
        <fullName evidence="2">DUF2325 domain-containing protein</fullName>
    </submittedName>
</protein>
<reference evidence="2" key="1">
    <citation type="submission" date="2020-10" db="EMBL/GenBank/DDBJ databases">
        <authorList>
            <person name="Gilroy R."/>
        </authorList>
    </citation>
    <scope>NUCLEOTIDE SEQUENCE</scope>
    <source>
        <strain evidence="2">ChiSxjej2B14-8506</strain>
    </source>
</reference>
<dbReference type="EMBL" id="DVNK01000037">
    <property type="protein sequence ID" value="HIU46749.1"/>
    <property type="molecule type" value="Genomic_DNA"/>
</dbReference>
<organism evidence="2 3">
    <name type="scientific">Candidatus Fimadaptatus faecigallinarum</name>
    <dbReference type="NCBI Taxonomy" id="2840814"/>
    <lineage>
        <taxon>Bacteria</taxon>
        <taxon>Bacillati</taxon>
        <taxon>Bacillota</taxon>
        <taxon>Clostridia</taxon>
        <taxon>Eubacteriales</taxon>
        <taxon>Candidatus Fimadaptatus</taxon>
    </lineage>
</organism>
<accession>A0A9D1LRL8</accession>
<comment type="similarity">
    <text evidence="1">Belongs to the UPF0751 family.</text>
</comment>
<dbReference type="Pfam" id="PF10087">
    <property type="entry name" value="DUF2325"/>
    <property type="match status" value="1"/>
</dbReference>
<dbReference type="InterPro" id="IPR016772">
    <property type="entry name" value="UCP020408"/>
</dbReference>
<evidence type="ECO:0000256" key="1">
    <source>
        <dbReference type="ARBA" id="ARBA00007189"/>
    </source>
</evidence>
<proteinExistence type="inferred from homology"/>
<name>A0A9D1LRL8_9FIRM</name>
<evidence type="ECO:0000313" key="3">
    <source>
        <dbReference type="Proteomes" id="UP000824123"/>
    </source>
</evidence>
<reference evidence="2" key="2">
    <citation type="journal article" date="2021" name="PeerJ">
        <title>Extensive microbial diversity within the chicken gut microbiome revealed by metagenomics and culture.</title>
        <authorList>
            <person name="Gilroy R."/>
            <person name="Ravi A."/>
            <person name="Getino M."/>
            <person name="Pursley I."/>
            <person name="Horton D.L."/>
            <person name="Alikhan N.F."/>
            <person name="Baker D."/>
            <person name="Gharbi K."/>
            <person name="Hall N."/>
            <person name="Watson M."/>
            <person name="Adriaenssens E.M."/>
            <person name="Foster-Nyarko E."/>
            <person name="Jarju S."/>
            <person name="Secka A."/>
            <person name="Antonio M."/>
            <person name="Oren A."/>
            <person name="Chaudhuri R.R."/>
            <person name="La Ragione R."/>
            <person name="Hildebrand F."/>
            <person name="Pallen M.J."/>
        </authorList>
    </citation>
    <scope>NUCLEOTIDE SEQUENCE</scope>
    <source>
        <strain evidence="2">ChiSxjej2B14-8506</strain>
    </source>
</reference>
<dbReference type="AlphaFoldDB" id="A0A9D1LRL8"/>
<comment type="caution">
    <text evidence="2">The sequence shown here is derived from an EMBL/GenBank/DDBJ whole genome shotgun (WGS) entry which is preliminary data.</text>
</comment>
<sequence>MSIIIIGGNECMERAYAQACRQFGCQAKIFTRRHKDLQHVFGCPDLCILFTSTVSHNMVKIAAAEARKRRVPLARSHTSSLSALNALLEQFCGQRPDG</sequence>
<dbReference type="Proteomes" id="UP000824123">
    <property type="component" value="Unassembled WGS sequence"/>
</dbReference>
<evidence type="ECO:0000313" key="2">
    <source>
        <dbReference type="EMBL" id="HIU46749.1"/>
    </source>
</evidence>